<proteinExistence type="inferred from homology"/>
<evidence type="ECO:0000313" key="6">
    <source>
        <dbReference type="EMBL" id="RLE09317.1"/>
    </source>
</evidence>
<protein>
    <submittedName>
        <fullName evidence="6">HAD family hydrolase</fullName>
    </submittedName>
</protein>
<dbReference type="InterPro" id="IPR006357">
    <property type="entry name" value="HAD-SF_hydro_IIA"/>
</dbReference>
<dbReference type="AlphaFoldDB" id="A0A497E3T6"/>
<dbReference type="PANTHER" id="PTHR19288">
    <property type="entry name" value="4-NITROPHENYLPHOSPHATASE-RELATED"/>
    <property type="match status" value="1"/>
</dbReference>
<feature type="binding site" evidence="4">
    <location>
        <begin position="40"/>
        <end position="42"/>
    </location>
    <ligand>
        <name>substrate</name>
    </ligand>
</feature>
<reference evidence="6 7" key="1">
    <citation type="submission" date="2018-06" db="EMBL/GenBank/DDBJ databases">
        <title>Extensive metabolic versatility and redundancy in microbially diverse, dynamic hydrothermal sediments.</title>
        <authorList>
            <person name="Dombrowski N."/>
            <person name="Teske A."/>
            <person name="Baker B.J."/>
        </authorList>
    </citation>
    <scope>NUCLEOTIDE SEQUENCE [LARGE SCALE GENOMIC DNA]</scope>
    <source>
        <strain evidence="6">B47_G16</strain>
    </source>
</reference>
<evidence type="ECO:0000256" key="1">
    <source>
        <dbReference type="ARBA" id="ARBA00022801"/>
    </source>
</evidence>
<dbReference type="InterPro" id="IPR023214">
    <property type="entry name" value="HAD_sf"/>
</dbReference>
<feature type="active site" description="Proton donor" evidence="3">
    <location>
        <position position="9"/>
    </location>
</feature>
<dbReference type="Pfam" id="PF13344">
    <property type="entry name" value="Hydrolase_6"/>
    <property type="match status" value="1"/>
</dbReference>
<keyword evidence="5" id="KW-0460">Magnesium</keyword>
<evidence type="ECO:0000256" key="2">
    <source>
        <dbReference type="PIRNR" id="PIRNR000915"/>
    </source>
</evidence>
<evidence type="ECO:0000256" key="4">
    <source>
        <dbReference type="PIRSR" id="PIRSR000915-2"/>
    </source>
</evidence>
<feature type="binding site" evidence="5">
    <location>
        <position position="9"/>
    </location>
    <ligand>
        <name>Mg(2+)</name>
        <dbReference type="ChEBI" id="CHEBI:18420"/>
    </ligand>
</feature>
<sequence>MSLYIFDLDGVIYRGERLLSGAKESLDLLRERGEKVCFLSNNSTLSRRGYLRKLTRLGIRVSLEELFPSSYLAAVYFNRDRRREKSRLLVIGEEGLFEELREAGVRIVQEESEADYVVVGMDRNFTFGKLCQAYEAILNGAKFIATNTDSTYPLEEKTIPAAGAIVKAIEVSTGRMPLVLGKPEVFGLETILKAKGCPREEAIIVGDRLETDILAGKRMGITTVLVLSGISRREDVERLSPSLRPDYIIPSLKDLPSLKLP</sequence>
<dbReference type="PANTHER" id="PTHR19288:SF46">
    <property type="entry name" value="HALOACID DEHALOGENASE-LIKE HYDROLASE DOMAIN-CONTAINING PROTEIN 2"/>
    <property type="match status" value="1"/>
</dbReference>
<comment type="caution">
    <text evidence="6">The sequence shown here is derived from an EMBL/GenBank/DDBJ whole genome shotgun (WGS) entry which is preliminary data.</text>
</comment>
<evidence type="ECO:0000256" key="5">
    <source>
        <dbReference type="PIRSR" id="PIRSR000915-3"/>
    </source>
</evidence>
<feature type="binding site" evidence="4">
    <location>
        <position position="182"/>
    </location>
    <ligand>
        <name>substrate</name>
    </ligand>
</feature>
<dbReference type="NCBIfam" id="TIGR01460">
    <property type="entry name" value="HAD-SF-IIA"/>
    <property type="match status" value="1"/>
</dbReference>
<name>A0A497E3T6_UNCAE</name>
<dbReference type="EMBL" id="QMPZ01000051">
    <property type="protein sequence ID" value="RLE09317.1"/>
    <property type="molecule type" value="Genomic_DNA"/>
</dbReference>
<dbReference type="Pfam" id="PF13242">
    <property type="entry name" value="Hydrolase_like"/>
    <property type="match status" value="1"/>
</dbReference>
<dbReference type="InterPro" id="IPR006349">
    <property type="entry name" value="PGP_euk"/>
</dbReference>
<dbReference type="PIRSF" id="PIRSF000915">
    <property type="entry name" value="PGP-type_phosphatase"/>
    <property type="match status" value="1"/>
</dbReference>
<evidence type="ECO:0000256" key="3">
    <source>
        <dbReference type="PIRSR" id="PIRSR000915-1"/>
    </source>
</evidence>
<feature type="active site" description="Nucleophile" evidence="3">
    <location>
        <position position="7"/>
    </location>
</feature>
<dbReference type="Gene3D" id="3.40.50.1000">
    <property type="entry name" value="HAD superfamily/HAD-like"/>
    <property type="match status" value="2"/>
</dbReference>
<feature type="binding site" evidence="5">
    <location>
        <position position="207"/>
    </location>
    <ligand>
        <name>Mg(2+)</name>
        <dbReference type="ChEBI" id="CHEBI:18420"/>
    </ligand>
</feature>
<organism evidence="6 7">
    <name type="scientific">Aerophobetes bacterium</name>
    <dbReference type="NCBI Taxonomy" id="2030807"/>
    <lineage>
        <taxon>Bacteria</taxon>
        <taxon>Candidatus Aerophobota</taxon>
    </lineage>
</organism>
<dbReference type="GO" id="GO:0046872">
    <property type="term" value="F:metal ion binding"/>
    <property type="evidence" value="ECO:0007669"/>
    <property type="project" value="UniProtKB-KW"/>
</dbReference>
<accession>A0A497E3T6</accession>
<feature type="binding site" evidence="5">
    <location>
        <position position="7"/>
    </location>
    <ligand>
        <name>Mg(2+)</name>
        <dbReference type="ChEBI" id="CHEBI:18420"/>
    </ligand>
</feature>
<keyword evidence="5" id="KW-0479">Metal-binding</keyword>
<dbReference type="GO" id="GO:0016791">
    <property type="term" value="F:phosphatase activity"/>
    <property type="evidence" value="ECO:0007669"/>
    <property type="project" value="InterPro"/>
</dbReference>
<keyword evidence="1 6" id="KW-0378">Hydrolase</keyword>
<dbReference type="GO" id="GO:0005737">
    <property type="term" value="C:cytoplasm"/>
    <property type="evidence" value="ECO:0007669"/>
    <property type="project" value="TreeGrafter"/>
</dbReference>
<dbReference type="InterPro" id="IPR036412">
    <property type="entry name" value="HAD-like_sf"/>
</dbReference>
<gene>
    <name evidence="6" type="ORF">DRJ00_04465</name>
</gene>
<dbReference type="SUPFAM" id="SSF56784">
    <property type="entry name" value="HAD-like"/>
    <property type="match status" value="1"/>
</dbReference>
<comment type="cofactor">
    <cofactor evidence="5">
        <name>Mg(2+)</name>
        <dbReference type="ChEBI" id="CHEBI:18420"/>
    </cofactor>
    <text evidence="5">Divalent metal ions. Mg(2+) is the most effective.</text>
</comment>
<dbReference type="NCBIfam" id="TIGR01452">
    <property type="entry name" value="PGP_euk"/>
    <property type="match status" value="1"/>
</dbReference>
<evidence type="ECO:0000313" key="7">
    <source>
        <dbReference type="Proteomes" id="UP000279422"/>
    </source>
</evidence>
<comment type="similarity">
    <text evidence="2">Belongs to the HAD-like hydrolase superfamily.</text>
</comment>
<dbReference type="Proteomes" id="UP000279422">
    <property type="component" value="Unassembled WGS sequence"/>
</dbReference>